<evidence type="ECO:0000259" key="7">
    <source>
        <dbReference type="Pfam" id="PF01330"/>
    </source>
</evidence>
<evidence type="ECO:0000313" key="10">
    <source>
        <dbReference type="Proteomes" id="UP000071392"/>
    </source>
</evidence>
<keyword evidence="3 6" id="KW-0238">DNA-binding</keyword>
<organism evidence="9 10">
    <name type="scientific">Cephaloticoccus capnophilus</name>
    <dbReference type="NCBI Taxonomy" id="1548208"/>
    <lineage>
        <taxon>Bacteria</taxon>
        <taxon>Pseudomonadati</taxon>
        <taxon>Verrucomicrobiota</taxon>
        <taxon>Opitutia</taxon>
        <taxon>Opitutales</taxon>
        <taxon>Opitutaceae</taxon>
        <taxon>Cephaloticoccus</taxon>
    </lineage>
</organism>
<dbReference type="Gene3D" id="1.10.8.10">
    <property type="entry name" value="DNA helicase RuvA subunit, C-terminal domain"/>
    <property type="match status" value="1"/>
</dbReference>
<evidence type="ECO:0000256" key="1">
    <source>
        <dbReference type="ARBA" id="ARBA00022490"/>
    </source>
</evidence>
<feature type="region of interest" description="Domain III" evidence="6">
    <location>
        <begin position="161"/>
        <end position="209"/>
    </location>
</feature>
<keyword evidence="4 6" id="KW-0233">DNA recombination</keyword>
<protein>
    <recommendedName>
        <fullName evidence="6">Holliday junction branch migration complex subunit RuvA</fullName>
    </recommendedName>
</protein>
<dbReference type="GO" id="GO:0005524">
    <property type="term" value="F:ATP binding"/>
    <property type="evidence" value="ECO:0007669"/>
    <property type="project" value="InterPro"/>
</dbReference>
<dbReference type="CDD" id="cd14332">
    <property type="entry name" value="UBA_RuvA_C"/>
    <property type="match status" value="1"/>
</dbReference>
<dbReference type="SUPFAM" id="SSF47781">
    <property type="entry name" value="RuvA domain 2-like"/>
    <property type="match status" value="1"/>
</dbReference>
<dbReference type="InterPro" id="IPR013849">
    <property type="entry name" value="DNA_helicase_Holl-junc_RuvA_I"/>
</dbReference>
<comment type="subcellular location">
    <subcellularLocation>
        <location evidence="6">Cytoplasm</location>
    </subcellularLocation>
</comment>
<feature type="domain" description="Holliday junction DNA helicase RuvA C-terminal" evidence="8">
    <location>
        <begin position="167"/>
        <end position="208"/>
    </location>
</feature>
<keyword evidence="9" id="KW-0547">Nucleotide-binding</keyword>
<keyword evidence="10" id="KW-1185">Reference proteome</keyword>
<reference evidence="9 10" key="1">
    <citation type="submission" date="2016-02" db="EMBL/GenBank/DDBJ databases">
        <authorList>
            <person name="Wen L."/>
            <person name="He K."/>
            <person name="Yang H."/>
        </authorList>
    </citation>
    <scope>NUCLEOTIDE SEQUENCE [LARGE SCALE GENOMIC DNA]</scope>
    <source>
        <strain evidence="9 10">CV41</strain>
    </source>
</reference>
<dbReference type="Pfam" id="PF07499">
    <property type="entry name" value="RuvA_C"/>
    <property type="match status" value="1"/>
</dbReference>
<dbReference type="GO" id="GO:0009378">
    <property type="term" value="F:four-way junction helicase activity"/>
    <property type="evidence" value="ECO:0007669"/>
    <property type="project" value="InterPro"/>
</dbReference>
<dbReference type="HAMAP" id="MF_00031">
    <property type="entry name" value="DNA_HJ_migration_RuvA"/>
    <property type="match status" value="1"/>
</dbReference>
<comment type="function">
    <text evidence="6">The RuvA-RuvB-RuvC complex processes Holliday junction (HJ) DNA during genetic recombination and DNA repair, while the RuvA-RuvB complex plays an important role in the rescue of blocked DNA replication forks via replication fork reversal (RFR). RuvA specifically binds to HJ cruciform DNA, conferring on it an open structure. The RuvB hexamer acts as an ATP-dependent pump, pulling dsDNA into and through the RuvAB complex. HJ branch migration allows RuvC to scan DNA until it finds its consensus sequence, where it cleaves and resolves the cruciform DNA.</text>
</comment>
<dbReference type="InterPro" id="IPR012340">
    <property type="entry name" value="NA-bd_OB-fold"/>
</dbReference>
<evidence type="ECO:0000259" key="8">
    <source>
        <dbReference type="Pfam" id="PF07499"/>
    </source>
</evidence>
<evidence type="ECO:0000256" key="3">
    <source>
        <dbReference type="ARBA" id="ARBA00023125"/>
    </source>
</evidence>
<dbReference type="Pfam" id="PF14520">
    <property type="entry name" value="HHH_5"/>
    <property type="match status" value="1"/>
</dbReference>
<dbReference type="InterPro" id="IPR011114">
    <property type="entry name" value="RuvA_C"/>
</dbReference>
<gene>
    <name evidence="6" type="primary">ruvA</name>
    <name evidence="9" type="ORF">AXK12_04090</name>
</gene>
<dbReference type="GO" id="GO:0048476">
    <property type="term" value="C:Holliday junction resolvase complex"/>
    <property type="evidence" value="ECO:0007669"/>
    <property type="project" value="UniProtKB-UniRule"/>
</dbReference>
<dbReference type="NCBIfam" id="TIGR00084">
    <property type="entry name" value="ruvA"/>
    <property type="match status" value="1"/>
</dbReference>
<dbReference type="Pfam" id="PF01330">
    <property type="entry name" value="RuvA_N"/>
    <property type="match status" value="1"/>
</dbReference>
<feature type="domain" description="DNA helicase Holliday junction RuvA type" evidence="7">
    <location>
        <begin position="1"/>
        <end position="62"/>
    </location>
</feature>
<keyword evidence="9" id="KW-0378">Hydrolase</keyword>
<dbReference type="GO" id="GO:0009379">
    <property type="term" value="C:Holliday junction helicase complex"/>
    <property type="evidence" value="ECO:0007669"/>
    <property type="project" value="InterPro"/>
</dbReference>
<evidence type="ECO:0000256" key="5">
    <source>
        <dbReference type="ARBA" id="ARBA00023204"/>
    </source>
</evidence>
<evidence type="ECO:0000256" key="4">
    <source>
        <dbReference type="ARBA" id="ARBA00023172"/>
    </source>
</evidence>
<keyword evidence="1 6" id="KW-0963">Cytoplasm</keyword>
<accession>A0A139SN81</accession>
<comment type="similarity">
    <text evidence="6">Belongs to the RuvA family.</text>
</comment>
<dbReference type="GO" id="GO:0005737">
    <property type="term" value="C:cytoplasm"/>
    <property type="evidence" value="ECO:0007669"/>
    <property type="project" value="UniProtKB-SubCell"/>
</dbReference>
<evidence type="ECO:0000313" key="9">
    <source>
        <dbReference type="EMBL" id="KXU36017.1"/>
    </source>
</evidence>
<dbReference type="GO" id="GO:0000400">
    <property type="term" value="F:four-way junction DNA binding"/>
    <property type="evidence" value="ECO:0007669"/>
    <property type="project" value="UniProtKB-UniRule"/>
</dbReference>
<dbReference type="RefSeq" id="WP_068711500.1">
    <property type="nucleotide sequence ID" value="NZ_LSZP01000032.1"/>
</dbReference>
<dbReference type="OrthoDB" id="5293449at2"/>
<dbReference type="SUPFAM" id="SSF50249">
    <property type="entry name" value="Nucleic acid-binding proteins"/>
    <property type="match status" value="1"/>
</dbReference>
<evidence type="ECO:0000256" key="6">
    <source>
        <dbReference type="HAMAP-Rule" id="MF_00031"/>
    </source>
</evidence>
<dbReference type="GO" id="GO:0006310">
    <property type="term" value="P:DNA recombination"/>
    <property type="evidence" value="ECO:0007669"/>
    <property type="project" value="UniProtKB-UniRule"/>
</dbReference>
<comment type="domain">
    <text evidence="6">Has three domains with a flexible linker between the domains II and III and assumes an 'L' shape. Domain III is highly mobile and contacts RuvB.</text>
</comment>
<dbReference type="EMBL" id="LSZP01000032">
    <property type="protein sequence ID" value="KXU36017.1"/>
    <property type="molecule type" value="Genomic_DNA"/>
</dbReference>
<keyword evidence="9" id="KW-0347">Helicase</keyword>
<dbReference type="InterPro" id="IPR010994">
    <property type="entry name" value="RuvA_2-like"/>
</dbReference>
<dbReference type="STRING" id="1548208.AXK12_04090"/>
<dbReference type="AlphaFoldDB" id="A0A139SN81"/>
<dbReference type="InterPro" id="IPR036267">
    <property type="entry name" value="RuvA_C_sf"/>
</dbReference>
<dbReference type="Gene3D" id="1.10.150.20">
    <property type="entry name" value="5' to 3' exonuclease, C-terminal subdomain"/>
    <property type="match status" value="1"/>
</dbReference>
<evidence type="ECO:0000256" key="2">
    <source>
        <dbReference type="ARBA" id="ARBA00022763"/>
    </source>
</evidence>
<comment type="caution">
    <text evidence="6">Lacks conserved residue(s) required for the propagation of feature annotation.</text>
</comment>
<feature type="region of interest" description="Domain I" evidence="6">
    <location>
        <begin position="1"/>
        <end position="64"/>
    </location>
</feature>
<keyword evidence="9" id="KW-0067">ATP-binding</keyword>
<keyword evidence="5 6" id="KW-0234">DNA repair</keyword>
<name>A0A139SN81_9BACT</name>
<dbReference type="InterPro" id="IPR000085">
    <property type="entry name" value="RuvA"/>
</dbReference>
<sequence>MITSIQGVLAAATPLRAVVELGGLGYEVNIPVTTAERLPAVGAEVRLHTLVIYREDSQTLYGFASPADRDFFRLMIEHVKGVGPKVALTIMSKLSLPALQAAIDAADVPLLARCPGIGKKTAERLVIELKGKVGVGSSAALSAASAGKGDDAAGEDGGAAPAHNSHHDAILALGALGYKPADADKAVRTAALKLGTAATTEALIKEALS</sequence>
<proteinExistence type="inferred from homology"/>
<comment type="subunit">
    <text evidence="6">Homotetramer. Forms an RuvA(8)-RuvB(12)-Holliday junction (HJ) complex. HJ DNA is sandwiched between 2 RuvA tetramers; dsDNA enters through RuvA and exits via RuvB. An RuvB hexamer assembles on each DNA strand where it exits the tetramer. Each RuvB hexamer is contacted by two RuvA subunits (via domain III) on 2 adjacent RuvB subunits; this complex drives branch migration. In the full resolvosome a probable DNA-RuvA(4)-RuvB(12)-RuvC(2) complex forms which resolves the HJ.</text>
</comment>
<comment type="caution">
    <text evidence="9">The sequence shown here is derived from an EMBL/GenBank/DDBJ whole genome shotgun (WGS) entry which is preliminary data.</text>
</comment>
<keyword evidence="2 6" id="KW-0227">DNA damage</keyword>
<dbReference type="Proteomes" id="UP000071392">
    <property type="component" value="Unassembled WGS sequence"/>
</dbReference>
<dbReference type="GO" id="GO:0006281">
    <property type="term" value="P:DNA repair"/>
    <property type="evidence" value="ECO:0007669"/>
    <property type="project" value="UniProtKB-UniRule"/>
</dbReference>
<dbReference type="Gene3D" id="2.40.50.140">
    <property type="entry name" value="Nucleic acid-binding proteins"/>
    <property type="match status" value="1"/>
</dbReference>
<dbReference type="SUPFAM" id="SSF46929">
    <property type="entry name" value="DNA helicase RuvA subunit, C-terminal domain"/>
    <property type="match status" value="1"/>
</dbReference>